<sequence length="70" mass="8315">MQRLMTKEEYEEKGILLGMRYNEVTNTYTAETRDWNVIAIAYDADTLEEVSDEEFQRRGDWYIDNVGIKS</sequence>
<evidence type="ECO:0000313" key="1">
    <source>
        <dbReference type="EMBL" id="MDL2398448.1"/>
    </source>
</evidence>
<accession>A0ABT7JRW6</accession>
<proteinExistence type="predicted"/>
<keyword evidence="2" id="KW-1185">Reference proteome</keyword>
<protein>
    <recommendedName>
        <fullName evidence="3">Phage protein</fullName>
    </recommendedName>
</protein>
<dbReference type="Proteomes" id="UP001172645">
    <property type="component" value="Unassembled WGS sequence"/>
</dbReference>
<comment type="caution">
    <text evidence="1">The sequence shown here is derived from an EMBL/GenBank/DDBJ whole genome shotgun (WGS) entry which is preliminary data.</text>
</comment>
<dbReference type="EMBL" id="JARFYM010000003">
    <property type="protein sequence ID" value="MDL2398448.1"/>
    <property type="molecule type" value="Genomic_DNA"/>
</dbReference>
<name>A0ABT7JRW6_9HYPH</name>
<evidence type="ECO:0000313" key="2">
    <source>
        <dbReference type="Proteomes" id="UP001172645"/>
    </source>
</evidence>
<evidence type="ECO:0008006" key="3">
    <source>
        <dbReference type="Google" id="ProtNLM"/>
    </source>
</evidence>
<gene>
    <name evidence="1" type="ORF">PY649_06010</name>
</gene>
<organism evidence="1 2">
    <name type="scientific">Rhizobium mayense</name>
    <dbReference type="NCBI Taxonomy" id="1312184"/>
    <lineage>
        <taxon>Bacteria</taxon>
        <taxon>Pseudomonadati</taxon>
        <taxon>Pseudomonadota</taxon>
        <taxon>Alphaproteobacteria</taxon>
        <taxon>Hyphomicrobiales</taxon>
        <taxon>Rhizobiaceae</taxon>
        <taxon>Rhizobium/Agrobacterium group</taxon>
        <taxon>Rhizobium</taxon>
    </lineage>
</organism>
<dbReference type="RefSeq" id="WP_285867299.1">
    <property type="nucleotide sequence ID" value="NZ_JARFYM010000003.1"/>
</dbReference>
<reference evidence="1" key="1">
    <citation type="submission" date="2023-06" db="EMBL/GenBank/DDBJ databases">
        <title>Phylogenetic Diversity of Rhizobium strains.</title>
        <authorList>
            <person name="Moura F.T."/>
            <person name="Helene L.C.F."/>
            <person name="Hungria M."/>
        </authorList>
    </citation>
    <scope>NUCLEOTIDE SEQUENCE</scope>
    <source>
        <strain evidence="1">CCGE526</strain>
    </source>
</reference>